<name>A0A0G0JEU8_9BACT</name>
<feature type="transmembrane region" description="Helical" evidence="1">
    <location>
        <begin position="275"/>
        <end position="291"/>
    </location>
</feature>
<organism evidence="2 3">
    <name type="scientific">Candidatus Roizmanbacteria bacterium GW2011_GWC2_37_13</name>
    <dbReference type="NCBI Taxonomy" id="1618486"/>
    <lineage>
        <taxon>Bacteria</taxon>
        <taxon>Candidatus Roizmaniibacteriota</taxon>
    </lineage>
</organism>
<protein>
    <recommendedName>
        <fullName evidence="4">Glycosyltransferase RgtA/B/C/D-like domain-containing protein</fullName>
    </recommendedName>
</protein>
<feature type="transmembrane region" description="Helical" evidence="1">
    <location>
        <begin position="383"/>
        <end position="403"/>
    </location>
</feature>
<evidence type="ECO:0000313" key="2">
    <source>
        <dbReference type="EMBL" id="KKQ26691.1"/>
    </source>
</evidence>
<feature type="transmembrane region" description="Helical" evidence="1">
    <location>
        <begin position="410"/>
        <end position="428"/>
    </location>
</feature>
<evidence type="ECO:0000256" key="1">
    <source>
        <dbReference type="SAM" id="Phobius"/>
    </source>
</evidence>
<gene>
    <name evidence="2" type="ORF">US40_C0001G0040</name>
</gene>
<keyword evidence="1" id="KW-0472">Membrane</keyword>
<feature type="transmembrane region" description="Helical" evidence="1">
    <location>
        <begin position="6"/>
        <end position="27"/>
    </location>
</feature>
<feature type="transmembrane region" description="Helical" evidence="1">
    <location>
        <begin position="34"/>
        <end position="57"/>
    </location>
</feature>
<dbReference type="PATRIC" id="fig|1618486.3.peg.41"/>
<sequence length="610" mass="71657">MDEIIILSLKIIFFLFFTGFGITRIILPEKLQKYGFWLSPWLGTVFIVLLSVSLNLAGIPISQGKYVILSLSLFFLVYSLFLKRKTEYLTKEIVFIAIFTGLSFLINIFPLLYKIRFPTSISFGNLDVLTYSNVGDYLINHTVRDVRGFLDFRPYIWSVIDFVTHSFRWGSPMILSFFSSLIGLKSYQVFTILINLYFSLSFPLVYILTRTIYQKDRYFILVLTFLTFTLNSTILYMLYHVFFGQFIFVGLYLFITILVYSYFEEIKKVDFYPNNYDFIIALVIAAVATIYPEGLLFILFPIAGFVFFKMIFDKHRFSYLSAFTKFFIISIVISPVTFGLSIRQNIKMFISTIGVTTIGWEKIRSANPLEMIGLYNINYSQELSLILALAAGLTIASVWIIGFTQIKNKLIFLMNIIMILFLLVLYRYVSPNFFTYHRTVTYTIFFFIILFTIGVSYLFSLFKNKIAKLLFLIIILVFTSRSFYRTYNLFYAHLQFVDQSLVSLSELNKSKKIKKPFFTADVYLGEYNLWKRAWRENILMDKDLISRQNYVRQIDLTKEIKLVLAEKSYLEREEKKIVFKKVVWENDFYKLGEIEPLEVWPDLIIPGITQ</sequence>
<feature type="transmembrane region" description="Helical" evidence="1">
    <location>
        <begin position="187"/>
        <end position="206"/>
    </location>
</feature>
<comment type="caution">
    <text evidence="2">The sequence shown here is derived from an EMBL/GenBank/DDBJ whole genome shotgun (WGS) entry which is preliminary data.</text>
</comment>
<keyword evidence="1" id="KW-1133">Transmembrane helix</keyword>
<feature type="transmembrane region" description="Helical" evidence="1">
    <location>
        <begin position="93"/>
        <end position="113"/>
    </location>
</feature>
<accession>A0A0G0JEU8</accession>
<evidence type="ECO:0008006" key="4">
    <source>
        <dbReference type="Google" id="ProtNLM"/>
    </source>
</evidence>
<dbReference type="Proteomes" id="UP000034917">
    <property type="component" value="Unassembled WGS sequence"/>
</dbReference>
<proteinExistence type="predicted"/>
<dbReference type="EMBL" id="LBSV01000001">
    <property type="protein sequence ID" value="KKQ26691.1"/>
    <property type="molecule type" value="Genomic_DNA"/>
</dbReference>
<dbReference type="AlphaFoldDB" id="A0A0G0JEU8"/>
<keyword evidence="1" id="KW-0812">Transmembrane</keyword>
<feature type="transmembrane region" description="Helical" evidence="1">
    <location>
        <begin position="63"/>
        <end position="81"/>
    </location>
</feature>
<feature type="transmembrane region" description="Helical" evidence="1">
    <location>
        <begin position="245"/>
        <end position="263"/>
    </location>
</feature>
<evidence type="ECO:0000313" key="3">
    <source>
        <dbReference type="Proteomes" id="UP000034917"/>
    </source>
</evidence>
<feature type="transmembrane region" description="Helical" evidence="1">
    <location>
        <begin position="440"/>
        <end position="459"/>
    </location>
</feature>
<reference evidence="2 3" key="1">
    <citation type="journal article" date="2015" name="Nature">
        <title>rRNA introns, odd ribosomes, and small enigmatic genomes across a large radiation of phyla.</title>
        <authorList>
            <person name="Brown C.T."/>
            <person name="Hug L.A."/>
            <person name="Thomas B.C."/>
            <person name="Sharon I."/>
            <person name="Castelle C.J."/>
            <person name="Singh A."/>
            <person name="Wilkins M.J."/>
            <person name="Williams K.H."/>
            <person name="Banfield J.F."/>
        </authorList>
    </citation>
    <scope>NUCLEOTIDE SEQUENCE [LARGE SCALE GENOMIC DNA]</scope>
</reference>
<feature type="transmembrane region" description="Helical" evidence="1">
    <location>
        <begin position="218"/>
        <end position="239"/>
    </location>
</feature>
<feature type="transmembrane region" description="Helical" evidence="1">
    <location>
        <begin position="466"/>
        <end position="484"/>
    </location>
</feature>
<feature type="transmembrane region" description="Helical" evidence="1">
    <location>
        <begin position="319"/>
        <end position="342"/>
    </location>
</feature>